<comment type="caution">
    <text evidence="1">The sequence shown here is derived from an EMBL/GenBank/DDBJ whole genome shotgun (WGS) entry which is preliminary data.</text>
</comment>
<name>A0A645G1J2_9ZZZZ</name>
<dbReference type="EMBL" id="VSSQ01068531">
    <property type="protein sequence ID" value="MPN20707.1"/>
    <property type="molecule type" value="Genomic_DNA"/>
</dbReference>
<proteinExistence type="predicted"/>
<accession>A0A645G1J2</accession>
<dbReference type="AlphaFoldDB" id="A0A645G1J2"/>
<reference evidence="1" key="1">
    <citation type="submission" date="2019-08" db="EMBL/GenBank/DDBJ databases">
        <authorList>
            <person name="Kucharzyk K."/>
            <person name="Murdoch R.W."/>
            <person name="Higgins S."/>
            <person name="Loffler F."/>
        </authorList>
    </citation>
    <scope>NUCLEOTIDE SEQUENCE</scope>
</reference>
<evidence type="ECO:0000313" key="1">
    <source>
        <dbReference type="EMBL" id="MPN20707.1"/>
    </source>
</evidence>
<organism evidence="1">
    <name type="scientific">bioreactor metagenome</name>
    <dbReference type="NCBI Taxonomy" id="1076179"/>
    <lineage>
        <taxon>unclassified sequences</taxon>
        <taxon>metagenomes</taxon>
        <taxon>ecological metagenomes</taxon>
    </lineage>
</organism>
<protein>
    <submittedName>
        <fullName evidence="1">Uncharacterized protein</fullName>
    </submittedName>
</protein>
<sequence>MLNTKQAFAGGDVLVLDLQHDVRLFTGQAFVELHKLIDIDGSGVGPGLLVRVALGIVDLLPAVRLSPCGGAGSDPLRLRGHLRGGIGQVVEVVKHHRNA</sequence>
<gene>
    <name evidence="1" type="ORF">SDC9_168086</name>
</gene>